<dbReference type="Proteomes" id="UP000494115">
    <property type="component" value="Unassembled WGS sequence"/>
</dbReference>
<accession>A0A6S7D649</accession>
<dbReference type="Gene3D" id="3.40.50.720">
    <property type="entry name" value="NAD(P)-binding Rossmann-like Domain"/>
    <property type="match status" value="1"/>
</dbReference>
<evidence type="ECO:0000313" key="4">
    <source>
        <dbReference type="Proteomes" id="UP000494115"/>
    </source>
</evidence>
<dbReference type="EC" id="1.-.-.-" evidence="3"/>
<gene>
    <name evidence="3" type="primary">fabG2</name>
    <name evidence="3" type="ORF">LMG28138_04200</name>
</gene>
<dbReference type="PROSITE" id="PS00061">
    <property type="entry name" value="ADH_SHORT"/>
    <property type="match status" value="1"/>
</dbReference>
<dbReference type="InterPro" id="IPR036291">
    <property type="entry name" value="NAD(P)-bd_dom_sf"/>
</dbReference>
<dbReference type="InterPro" id="IPR002347">
    <property type="entry name" value="SDR_fam"/>
</dbReference>
<proteinExistence type="inferred from homology"/>
<dbReference type="AlphaFoldDB" id="A0A6S7D649"/>
<name>A0A6S7D649_9BURK</name>
<dbReference type="GO" id="GO:0016491">
    <property type="term" value="F:oxidoreductase activity"/>
    <property type="evidence" value="ECO:0007669"/>
    <property type="project" value="UniProtKB-KW"/>
</dbReference>
<evidence type="ECO:0000256" key="2">
    <source>
        <dbReference type="ARBA" id="ARBA00023002"/>
    </source>
</evidence>
<evidence type="ECO:0000256" key="1">
    <source>
        <dbReference type="ARBA" id="ARBA00006484"/>
    </source>
</evidence>
<keyword evidence="2 3" id="KW-0560">Oxidoreductase</keyword>
<organism evidence="3 4">
    <name type="scientific">Pararobbsia alpina</name>
    <dbReference type="NCBI Taxonomy" id="621374"/>
    <lineage>
        <taxon>Bacteria</taxon>
        <taxon>Pseudomonadati</taxon>
        <taxon>Pseudomonadota</taxon>
        <taxon>Betaproteobacteria</taxon>
        <taxon>Burkholderiales</taxon>
        <taxon>Burkholderiaceae</taxon>
        <taxon>Pararobbsia</taxon>
    </lineage>
</organism>
<dbReference type="PRINTS" id="PR00080">
    <property type="entry name" value="SDRFAMILY"/>
</dbReference>
<dbReference type="InterPro" id="IPR020904">
    <property type="entry name" value="Sc_DH/Rdtase_CS"/>
</dbReference>
<dbReference type="Pfam" id="PF13561">
    <property type="entry name" value="adh_short_C2"/>
    <property type="match status" value="1"/>
</dbReference>
<reference evidence="3 4" key="1">
    <citation type="submission" date="2020-04" db="EMBL/GenBank/DDBJ databases">
        <authorList>
            <person name="De Canck E."/>
        </authorList>
    </citation>
    <scope>NUCLEOTIDE SEQUENCE [LARGE SCALE GENOMIC DNA]</scope>
    <source>
        <strain evidence="3 4">LMG 28138</strain>
    </source>
</reference>
<protein>
    <submittedName>
        <fullName evidence="3">Putative oxidoreductase</fullName>
        <ecNumber evidence="3">1.-.-.-</ecNumber>
    </submittedName>
</protein>
<evidence type="ECO:0000313" key="3">
    <source>
        <dbReference type="EMBL" id="CAB3797159.1"/>
    </source>
</evidence>
<dbReference type="PANTHER" id="PTHR43180">
    <property type="entry name" value="3-OXOACYL-(ACYL-CARRIER-PROTEIN) REDUCTASE (AFU_ORTHOLOGUE AFUA_6G11210)"/>
    <property type="match status" value="1"/>
</dbReference>
<comment type="similarity">
    <text evidence="1">Belongs to the short-chain dehydrogenases/reductases (SDR) family.</text>
</comment>
<dbReference type="PRINTS" id="PR00081">
    <property type="entry name" value="GDHRDH"/>
</dbReference>
<keyword evidence="4" id="KW-1185">Reference proteome</keyword>
<dbReference type="FunFam" id="3.40.50.720:FF:000084">
    <property type="entry name" value="Short-chain dehydrogenase reductase"/>
    <property type="match status" value="1"/>
</dbReference>
<dbReference type="RefSeq" id="WP_175106731.1">
    <property type="nucleotide sequence ID" value="NZ_CADIKM010000025.1"/>
</dbReference>
<dbReference type="EMBL" id="CADIKM010000025">
    <property type="protein sequence ID" value="CAB3797159.1"/>
    <property type="molecule type" value="Genomic_DNA"/>
</dbReference>
<dbReference type="PANTHER" id="PTHR43180:SF66">
    <property type="entry name" value="SHORT-CHAIN DEHYDROGENASE_REDUCTASE FAMILY PROTEIN"/>
    <property type="match status" value="1"/>
</dbReference>
<dbReference type="SUPFAM" id="SSF51735">
    <property type="entry name" value="NAD(P)-binding Rossmann-fold domains"/>
    <property type="match status" value="1"/>
</dbReference>
<sequence length="257" mass="26461">MNNHSLILKDKVAIVTGAGRGLGEAIARAYAAEGATVVVSDIDGAAAQSVAGSLPGASAVTCDVREPAQVEALVNTTVERYGKLDIMVPNAGVAVVAPLATQSLEQWRAVTSVNLDGVFLCIRYAAPALIKNGGGNIVIMASVMAKASCALIGSYSASKAGAVSLAKTAAVELRAHNIRTNAILPSFIATELVVSHKKEFEQQLGIPDFDAVIKQRQGRYGKESEVANLAVFLASERSSFCNGGSFVVDGGASSSLL</sequence>